<evidence type="ECO:0000256" key="6">
    <source>
        <dbReference type="ARBA" id="ARBA00022825"/>
    </source>
</evidence>
<sequence length="477" mass="51580">MKQPRSLQVIGITIVALLMFPVSGATLQQKPPESAPRVLKNLQDSFVEISEKAMPTVVHLTSERLPLKNMQDKMNEDLFKMFPFPPHIAPDQFRALAAGSGVIVDKRGYILTNNHLVDNSELIKVKLSDPETGRSKEYDGKVMGRDPATDLAVVKIEPDQPLPEARFGDSTQLKVGDWAIAIGDPFGFEKTVTVGVISGLGRSGFPGPLKDVRYQNFIQTDASINPGNSGGPLLNINGEVIGINTFIQAAGTGLGFAIPSAMALEVYQQLVEHGEVIRGFLGVQIGDLDEGLAEALKVPDLNGALVEQVIPDSPAAVAGLRHGDVVRAVDGQHVETSKMLQQLIAHKKPGQMVELKVLREGQQKTFAVELVKFPTKLAAMEPIERKTALGLAVEELPAEMRQAGMTGVIVDSVVPGSPADRSGLAQGDIILEVNMKEVNDVRTFQQVLASLQPGQWVSFYVKRGDVTLYRAVKIPVE</sequence>
<dbReference type="CDD" id="cd10839">
    <property type="entry name" value="cpPDZ1_DegP-like"/>
    <property type="match status" value="1"/>
</dbReference>
<dbReference type="PANTHER" id="PTHR22939:SF129">
    <property type="entry name" value="SERINE PROTEASE HTRA2, MITOCHONDRIAL"/>
    <property type="match status" value="1"/>
</dbReference>
<feature type="binding site" evidence="8">
    <location>
        <begin position="245"/>
        <end position="249"/>
    </location>
    <ligand>
        <name>substrate</name>
    </ligand>
</feature>
<evidence type="ECO:0000256" key="4">
    <source>
        <dbReference type="ARBA" id="ARBA00022737"/>
    </source>
</evidence>
<accession>A0A3A4NPF4</accession>
<evidence type="ECO:0000313" key="11">
    <source>
        <dbReference type="Proteomes" id="UP000265882"/>
    </source>
</evidence>
<keyword evidence="5" id="KW-0378">Hydrolase</keyword>
<dbReference type="GO" id="GO:0004252">
    <property type="term" value="F:serine-type endopeptidase activity"/>
    <property type="evidence" value="ECO:0007669"/>
    <property type="project" value="InterPro"/>
</dbReference>
<dbReference type="Pfam" id="PF13365">
    <property type="entry name" value="Trypsin_2"/>
    <property type="match status" value="1"/>
</dbReference>
<dbReference type="NCBIfam" id="TIGR02037">
    <property type="entry name" value="degP_htrA_DO"/>
    <property type="match status" value="1"/>
</dbReference>
<dbReference type="EMBL" id="QZKU01000057">
    <property type="protein sequence ID" value="RJP22463.1"/>
    <property type="molecule type" value="Genomic_DNA"/>
</dbReference>
<evidence type="ECO:0000256" key="7">
    <source>
        <dbReference type="PIRSR" id="PIRSR611782-1"/>
    </source>
</evidence>
<keyword evidence="4" id="KW-0677">Repeat</keyword>
<dbReference type="GO" id="GO:0006508">
    <property type="term" value="P:proteolysis"/>
    <property type="evidence" value="ECO:0007669"/>
    <property type="project" value="UniProtKB-KW"/>
</dbReference>
<dbReference type="InterPro" id="IPR009003">
    <property type="entry name" value="Peptidase_S1_PA"/>
</dbReference>
<dbReference type="AlphaFoldDB" id="A0A3A4NPF4"/>
<evidence type="ECO:0000256" key="1">
    <source>
        <dbReference type="ARBA" id="ARBA00010541"/>
    </source>
</evidence>
<feature type="domain" description="PDZ" evidence="9">
    <location>
        <begin position="270"/>
        <end position="361"/>
    </location>
</feature>
<dbReference type="SUPFAM" id="SSF50494">
    <property type="entry name" value="Trypsin-like serine proteases"/>
    <property type="match status" value="1"/>
</dbReference>
<dbReference type="PROSITE" id="PS50106">
    <property type="entry name" value="PDZ"/>
    <property type="match status" value="2"/>
</dbReference>
<evidence type="ECO:0000256" key="5">
    <source>
        <dbReference type="ARBA" id="ARBA00022801"/>
    </source>
</evidence>
<comment type="similarity">
    <text evidence="1">Belongs to the peptidase S1C family.</text>
</comment>
<feature type="active site" description="Charge relay system" evidence="7">
    <location>
        <position position="115"/>
    </location>
</feature>
<organism evidence="10 11">
    <name type="scientific">Abyssobacteria bacterium (strain SURF_5)</name>
    <dbReference type="NCBI Taxonomy" id="2093360"/>
    <lineage>
        <taxon>Bacteria</taxon>
        <taxon>Pseudomonadati</taxon>
        <taxon>Candidatus Hydrogenedentota</taxon>
        <taxon>Candidatus Abyssobacteria</taxon>
    </lineage>
</organism>
<dbReference type="Gene3D" id="2.40.10.120">
    <property type="match status" value="1"/>
</dbReference>
<evidence type="ECO:0000256" key="8">
    <source>
        <dbReference type="PIRSR" id="PIRSR611782-2"/>
    </source>
</evidence>
<keyword evidence="2" id="KW-0645">Protease</keyword>
<dbReference type="InterPro" id="IPR001478">
    <property type="entry name" value="PDZ"/>
</dbReference>
<dbReference type="Pfam" id="PF13180">
    <property type="entry name" value="PDZ_2"/>
    <property type="match status" value="2"/>
</dbReference>
<dbReference type="SUPFAM" id="SSF50156">
    <property type="entry name" value="PDZ domain-like"/>
    <property type="match status" value="2"/>
</dbReference>
<comment type="caution">
    <text evidence="10">The sequence shown here is derived from an EMBL/GenBank/DDBJ whole genome shotgun (WGS) entry which is preliminary data.</text>
</comment>
<dbReference type="PRINTS" id="PR00834">
    <property type="entry name" value="PROTEASES2C"/>
</dbReference>
<feature type="binding site" evidence="8">
    <location>
        <position position="115"/>
    </location>
    <ligand>
        <name>substrate</name>
    </ligand>
</feature>
<reference evidence="10 11" key="1">
    <citation type="journal article" date="2017" name="ISME J.">
        <title>Energy and carbon metabolisms in a deep terrestrial subsurface fluid microbial community.</title>
        <authorList>
            <person name="Momper L."/>
            <person name="Jungbluth S.P."/>
            <person name="Lee M.D."/>
            <person name="Amend J.P."/>
        </authorList>
    </citation>
    <scope>NUCLEOTIDE SEQUENCE [LARGE SCALE GENOMIC DNA]</scope>
    <source>
        <strain evidence="10">SURF_5</strain>
    </source>
</reference>
<dbReference type="Gene3D" id="2.30.42.10">
    <property type="match status" value="2"/>
</dbReference>
<evidence type="ECO:0000259" key="9">
    <source>
        <dbReference type="PROSITE" id="PS50106"/>
    </source>
</evidence>
<name>A0A3A4NPF4_ABYX5</name>
<dbReference type="Proteomes" id="UP000265882">
    <property type="component" value="Unassembled WGS sequence"/>
</dbReference>
<keyword evidence="6" id="KW-0720">Serine protease</keyword>
<evidence type="ECO:0000256" key="2">
    <source>
        <dbReference type="ARBA" id="ARBA00022670"/>
    </source>
</evidence>
<dbReference type="InterPro" id="IPR036034">
    <property type="entry name" value="PDZ_sf"/>
</dbReference>
<gene>
    <name evidence="10" type="ORF">C4520_08145</name>
</gene>
<dbReference type="SMART" id="SM00228">
    <property type="entry name" value="PDZ"/>
    <property type="match status" value="2"/>
</dbReference>
<feature type="domain" description="PDZ" evidence="9">
    <location>
        <begin position="377"/>
        <end position="465"/>
    </location>
</feature>
<dbReference type="InterPro" id="IPR001940">
    <property type="entry name" value="Peptidase_S1C"/>
</dbReference>
<evidence type="ECO:0000256" key="3">
    <source>
        <dbReference type="ARBA" id="ARBA00022729"/>
    </source>
</evidence>
<feature type="binding site" evidence="8">
    <location>
        <position position="150"/>
    </location>
    <ligand>
        <name>substrate</name>
    </ligand>
</feature>
<protein>
    <submittedName>
        <fullName evidence="10">Do family serine endopeptidase</fullName>
    </submittedName>
</protein>
<feature type="binding site" evidence="8">
    <location>
        <begin position="227"/>
        <end position="229"/>
    </location>
    <ligand>
        <name>substrate</name>
    </ligand>
</feature>
<dbReference type="PANTHER" id="PTHR22939">
    <property type="entry name" value="SERINE PROTEASE FAMILY S1C HTRA-RELATED"/>
    <property type="match status" value="1"/>
</dbReference>
<keyword evidence="3" id="KW-0732">Signal</keyword>
<feature type="binding site" evidence="8">
    <location>
        <position position="63"/>
    </location>
    <ligand>
        <name>substrate</name>
    </ligand>
</feature>
<evidence type="ECO:0000313" key="10">
    <source>
        <dbReference type="EMBL" id="RJP22463.1"/>
    </source>
</evidence>
<feature type="active site" description="Charge relay system" evidence="7">
    <location>
        <position position="229"/>
    </location>
</feature>
<dbReference type="InterPro" id="IPR011782">
    <property type="entry name" value="Pept_S1C_Do"/>
</dbReference>
<proteinExistence type="inferred from homology"/>
<feature type="active site" description="Charge relay system" evidence="7">
    <location>
        <position position="150"/>
    </location>
</feature>